<reference evidence="8 9" key="1">
    <citation type="journal article" date="2018" name="ISME J.">
        <title>Endosymbiont genomes yield clues of tubeworm success.</title>
        <authorList>
            <person name="Li Y."/>
            <person name="Liles M.R."/>
            <person name="Halanych K.M."/>
        </authorList>
    </citation>
    <scope>NUCLEOTIDE SEQUENCE [LARGE SCALE GENOMIC DNA]</scope>
    <source>
        <strain evidence="8">A1462</strain>
    </source>
</reference>
<feature type="binding site" evidence="7">
    <location>
        <begin position="73"/>
        <end position="74"/>
    </location>
    <ligand>
        <name>substrate</name>
    </ligand>
</feature>
<evidence type="ECO:0000256" key="2">
    <source>
        <dbReference type="ARBA" id="ARBA00013090"/>
    </source>
</evidence>
<feature type="binding site" evidence="7">
    <location>
        <begin position="8"/>
        <end position="9"/>
    </location>
    <ligand>
        <name>substrate</name>
    </ligand>
</feature>
<dbReference type="Gene3D" id="3.40.50.1860">
    <property type="match status" value="2"/>
</dbReference>
<dbReference type="InterPro" id="IPR004391">
    <property type="entry name" value="Glu_race"/>
</dbReference>
<feature type="binding site" evidence="7">
    <location>
        <begin position="40"/>
        <end position="41"/>
    </location>
    <ligand>
        <name>substrate</name>
    </ligand>
</feature>
<comment type="function">
    <text evidence="7">Provides the (R)-glutamate required for cell wall biosynthesis.</text>
</comment>
<evidence type="ECO:0000256" key="4">
    <source>
        <dbReference type="ARBA" id="ARBA00022984"/>
    </source>
</evidence>
<proteinExistence type="inferred from homology"/>
<accession>A0A370DN80</accession>
<dbReference type="PANTHER" id="PTHR21198:SF2">
    <property type="entry name" value="GLUTAMATE RACEMASE"/>
    <property type="match status" value="1"/>
</dbReference>
<keyword evidence="9" id="KW-1185">Reference proteome</keyword>
<evidence type="ECO:0000256" key="1">
    <source>
        <dbReference type="ARBA" id="ARBA00001602"/>
    </source>
</evidence>
<dbReference type="GO" id="GO:0071555">
    <property type="term" value="P:cell wall organization"/>
    <property type="evidence" value="ECO:0007669"/>
    <property type="project" value="UniProtKB-KW"/>
</dbReference>
<keyword evidence="5 7" id="KW-0413">Isomerase</keyword>
<dbReference type="EC" id="5.1.1.3" evidence="2 7"/>
<feature type="active site" description="Proton donor/acceptor" evidence="7">
    <location>
        <position position="182"/>
    </location>
</feature>
<evidence type="ECO:0000256" key="6">
    <source>
        <dbReference type="ARBA" id="ARBA00023316"/>
    </source>
</evidence>
<dbReference type="InterPro" id="IPR033134">
    <property type="entry name" value="Asp/Glu_racemase_AS_2"/>
</dbReference>
<evidence type="ECO:0000256" key="5">
    <source>
        <dbReference type="ARBA" id="ARBA00023235"/>
    </source>
</evidence>
<dbReference type="FunFam" id="3.40.50.1860:FF:000001">
    <property type="entry name" value="Glutamate racemase"/>
    <property type="match status" value="1"/>
</dbReference>
<keyword evidence="3 7" id="KW-0133">Cell shape</keyword>
<dbReference type="GO" id="GO:0008360">
    <property type="term" value="P:regulation of cell shape"/>
    <property type="evidence" value="ECO:0007669"/>
    <property type="project" value="UniProtKB-KW"/>
</dbReference>
<comment type="pathway">
    <text evidence="7">Cell wall biogenesis; peptidoglycan biosynthesis.</text>
</comment>
<comment type="similarity">
    <text evidence="7">Belongs to the aspartate/glutamate racemases family.</text>
</comment>
<evidence type="ECO:0000313" key="8">
    <source>
        <dbReference type="EMBL" id="RDH85767.1"/>
    </source>
</evidence>
<gene>
    <name evidence="7 8" type="primary">murI</name>
    <name evidence="8" type="ORF">DIZ78_09930</name>
</gene>
<dbReference type="Pfam" id="PF01177">
    <property type="entry name" value="Asp_Glu_race"/>
    <property type="match status" value="1"/>
</dbReference>
<comment type="caution">
    <text evidence="8">The sequence shown here is derived from an EMBL/GenBank/DDBJ whole genome shotgun (WGS) entry which is preliminary data.</text>
</comment>
<dbReference type="NCBIfam" id="TIGR00067">
    <property type="entry name" value="glut_race"/>
    <property type="match status" value="1"/>
</dbReference>
<dbReference type="InterPro" id="IPR015942">
    <property type="entry name" value="Asp/Glu/hydantoin_racemase"/>
</dbReference>
<dbReference type="PROSITE" id="PS00923">
    <property type="entry name" value="ASP_GLU_RACEMASE_1"/>
    <property type="match status" value="1"/>
</dbReference>
<dbReference type="GO" id="GO:0008881">
    <property type="term" value="F:glutamate racemase activity"/>
    <property type="evidence" value="ECO:0007669"/>
    <property type="project" value="UniProtKB-UniRule"/>
</dbReference>
<dbReference type="PROSITE" id="PS00924">
    <property type="entry name" value="ASP_GLU_RACEMASE_2"/>
    <property type="match status" value="1"/>
</dbReference>
<feature type="binding site" evidence="7">
    <location>
        <begin position="183"/>
        <end position="184"/>
    </location>
    <ligand>
        <name>substrate</name>
    </ligand>
</feature>
<dbReference type="InterPro" id="IPR018187">
    <property type="entry name" value="Asp/Glu_racemase_AS_1"/>
</dbReference>
<dbReference type="EMBL" id="QFXE01000012">
    <property type="protein sequence ID" value="RDH85767.1"/>
    <property type="molecule type" value="Genomic_DNA"/>
</dbReference>
<evidence type="ECO:0000256" key="3">
    <source>
        <dbReference type="ARBA" id="ARBA00022960"/>
    </source>
</evidence>
<dbReference type="Proteomes" id="UP000254771">
    <property type="component" value="Unassembled WGS sequence"/>
</dbReference>
<protein>
    <recommendedName>
        <fullName evidence="2 7">Glutamate racemase</fullName>
        <ecNumber evidence="2 7">5.1.1.3</ecNumber>
    </recommendedName>
</protein>
<dbReference type="GO" id="GO:0009252">
    <property type="term" value="P:peptidoglycan biosynthetic process"/>
    <property type="evidence" value="ECO:0007669"/>
    <property type="project" value="UniProtKB-UniRule"/>
</dbReference>
<keyword evidence="6 7" id="KW-0961">Cell wall biogenesis/degradation</keyword>
<organism evidence="8 9">
    <name type="scientific">endosymbiont of Escarpia spicata</name>
    <dbReference type="NCBI Taxonomy" id="2200908"/>
    <lineage>
        <taxon>Bacteria</taxon>
        <taxon>Pseudomonadati</taxon>
        <taxon>Pseudomonadota</taxon>
        <taxon>Gammaproteobacteria</taxon>
        <taxon>sulfur-oxidizing symbionts</taxon>
    </lineage>
</organism>
<dbReference type="PANTHER" id="PTHR21198">
    <property type="entry name" value="GLUTAMATE RACEMASE"/>
    <property type="match status" value="1"/>
</dbReference>
<evidence type="ECO:0000256" key="7">
    <source>
        <dbReference type="HAMAP-Rule" id="MF_00258"/>
    </source>
</evidence>
<dbReference type="HAMAP" id="MF_00258">
    <property type="entry name" value="Glu_racemase"/>
    <property type="match status" value="1"/>
</dbReference>
<comment type="catalytic activity">
    <reaction evidence="1 7">
        <text>L-glutamate = D-glutamate</text>
        <dbReference type="Rhea" id="RHEA:12813"/>
        <dbReference type="ChEBI" id="CHEBI:29985"/>
        <dbReference type="ChEBI" id="CHEBI:29986"/>
        <dbReference type="EC" id="5.1.1.3"/>
    </reaction>
</comment>
<sequence>MSPIGIFDSGIGGLSVLSHIHDLMPTEDLLYVADSGHLPYGSKTSEYVVQRAIAITRFLVEQQGAKAIVVACNTATVAAVSLLRSEFPIPIIGMEPGVKPGIKGSRSGVVAILATEGTLGSEKFQSLLEQHGNGAEVIVQPCNGWVEQVEHGEHDSPETRQMVANQIEPLLKRGADTLVLGCTHYPFLRETIGIYAGKETLVIDTGLAVAQELRRRLRLNNLLGMAKTGGNTQFWTSGSPERTEILISRLWGDPNRVNPLPV</sequence>
<evidence type="ECO:0000313" key="9">
    <source>
        <dbReference type="Proteomes" id="UP000254771"/>
    </source>
</evidence>
<dbReference type="AlphaFoldDB" id="A0A370DN80"/>
<keyword evidence="4 7" id="KW-0573">Peptidoglycan synthesis</keyword>
<feature type="active site" description="Proton donor/acceptor" evidence="7">
    <location>
        <position position="72"/>
    </location>
</feature>
<dbReference type="InterPro" id="IPR001920">
    <property type="entry name" value="Asp/Glu_race"/>
</dbReference>
<dbReference type="UniPathway" id="UPA00219"/>
<dbReference type="SUPFAM" id="SSF53681">
    <property type="entry name" value="Aspartate/glutamate racemase"/>
    <property type="match status" value="2"/>
</dbReference>
<name>A0A370DN80_9GAMM</name>